<evidence type="ECO:0000313" key="3">
    <source>
        <dbReference type="EMBL" id="MFB9557959.1"/>
    </source>
</evidence>
<proteinExistence type="predicted"/>
<dbReference type="EMBL" id="JBHMCT010000019">
    <property type="protein sequence ID" value="MFB9557959.1"/>
    <property type="molecule type" value="Genomic_DNA"/>
</dbReference>
<dbReference type="PROSITE" id="PS51257">
    <property type="entry name" value="PROKAR_LIPOPROTEIN"/>
    <property type="match status" value="1"/>
</dbReference>
<comment type="caution">
    <text evidence="3">The sequence shown here is derived from an EMBL/GenBank/DDBJ whole genome shotgun (WGS) entry which is preliminary data.</text>
</comment>
<sequence length="247" mass="25698">MTRSHIALVSALVACFALSACSTDKAPQAPAPPSHAGKPSGGARGGAGGATGEPQPFKDDSDVPLAKQLRLSDFTLAVPDAGDVVPGYYPGSLHKSMPGEADDCAPSDGPASPGWQRSVRGDYDYQGSTVSRGIDLDVCQFDTVAHAKAAYDRMPDRSETAPPVEAPTPVGEESLFLQHTGSSGTVYGYTRSGTVVARVEVEDASGDATDARHVLAATIKRLQQVQAGRPPTATAVEIADLDRARRR</sequence>
<protein>
    <recommendedName>
        <fullName evidence="5">Lipoprotein</fullName>
    </recommendedName>
</protein>
<feature type="signal peptide" evidence="2">
    <location>
        <begin position="1"/>
        <end position="19"/>
    </location>
</feature>
<dbReference type="Proteomes" id="UP001589716">
    <property type="component" value="Unassembled WGS sequence"/>
</dbReference>
<gene>
    <name evidence="3" type="ORF">ACFFTP_27700</name>
</gene>
<evidence type="ECO:0008006" key="5">
    <source>
        <dbReference type="Google" id="ProtNLM"/>
    </source>
</evidence>
<name>A0ABV5QWR2_9ACTN</name>
<feature type="chain" id="PRO_5045415673" description="Lipoprotein" evidence="2">
    <location>
        <begin position="20"/>
        <end position="247"/>
    </location>
</feature>
<evidence type="ECO:0000313" key="4">
    <source>
        <dbReference type="Proteomes" id="UP001589716"/>
    </source>
</evidence>
<feature type="compositionally biased region" description="Gly residues" evidence="1">
    <location>
        <begin position="39"/>
        <end position="51"/>
    </location>
</feature>
<feature type="region of interest" description="Disordered" evidence="1">
    <location>
        <begin position="225"/>
        <end position="247"/>
    </location>
</feature>
<feature type="region of interest" description="Disordered" evidence="1">
    <location>
        <begin position="98"/>
        <end position="119"/>
    </location>
</feature>
<organism evidence="3 4">
    <name type="scientific">Streptomyces roseoviridis</name>
    <dbReference type="NCBI Taxonomy" id="67361"/>
    <lineage>
        <taxon>Bacteria</taxon>
        <taxon>Bacillati</taxon>
        <taxon>Actinomycetota</taxon>
        <taxon>Actinomycetes</taxon>
        <taxon>Kitasatosporales</taxon>
        <taxon>Streptomycetaceae</taxon>
        <taxon>Streptomyces</taxon>
    </lineage>
</organism>
<feature type="region of interest" description="Disordered" evidence="1">
    <location>
        <begin position="24"/>
        <end position="64"/>
    </location>
</feature>
<reference evidence="3 4" key="1">
    <citation type="submission" date="2024-09" db="EMBL/GenBank/DDBJ databases">
        <authorList>
            <person name="Sun Q."/>
            <person name="Mori K."/>
        </authorList>
    </citation>
    <scope>NUCLEOTIDE SEQUENCE [LARGE SCALE GENOMIC DNA]</scope>
    <source>
        <strain evidence="3 4">JCM 4414</strain>
    </source>
</reference>
<keyword evidence="4" id="KW-1185">Reference proteome</keyword>
<evidence type="ECO:0000256" key="2">
    <source>
        <dbReference type="SAM" id="SignalP"/>
    </source>
</evidence>
<accession>A0ABV5QWR2</accession>
<keyword evidence="2" id="KW-0732">Signal</keyword>
<dbReference type="RefSeq" id="WP_345484958.1">
    <property type="nucleotide sequence ID" value="NZ_BAAAWU010000001.1"/>
</dbReference>
<evidence type="ECO:0000256" key="1">
    <source>
        <dbReference type="SAM" id="MobiDB-lite"/>
    </source>
</evidence>